<dbReference type="Pfam" id="PF21810">
    <property type="entry name" value="DUF6880"/>
    <property type="match status" value="1"/>
</dbReference>
<keyword evidence="3" id="KW-1185">Reference proteome</keyword>
<gene>
    <name evidence="2" type="ORF">AAC691_20875</name>
</gene>
<dbReference type="EMBL" id="CP152276">
    <property type="protein sequence ID" value="XAE42667.1"/>
    <property type="molecule type" value="Genomic_DNA"/>
</dbReference>
<accession>A0ABZ3D4H3</accession>
<evidence type="ECO:0000256" key="1">
    <source>
        <dbReference type="SAM" id="MobiDB-lite"/>
    </source>
</evidence>
<dbReference type="Proteomes" id="UP001449795">
    <property type="component" value="Chromosome"/>
</dbReference>
<reference evidence="2 3" key="1">
    <citation type="submission" date="2024-04" db="EMBL/GenBank/DDBJ databases">
        <title>Complete genome sequence of Nguyenibacter vanlangesis HBCM-1154, a strain capable of nitrogen fixation, IAA production, and phosphorus solubilization isolated from sugarcane soil.</title>
        <authorList>
            <person name="MY HANH P."/>
        </authorList>
    </citation>
    <scope>NUCLEOTIDE SEQUENCE [LARGE SCALE GENOMIC DNA]</scope>
    <source>
        <strain evidence="2 3">HBCM 1154</strain>
    </source>
</reference>
<dbReference type="InterPro" id="IPR049245">
    <property type="entry name" value="DUF6880"/>
</dbReference>
<sequence length="492" mass="54273">MARSPSPKSPSSQSPAPKSRAPKTASRKPAAPAKAGTTLTRENLQALGAERLASFLMELAEHDAALGRTLRMALTAAHARDRLGKEVEKRLRAIQQSRGFLSWDKVKPLAAELDALRHTILEDVAAADIETAARTMRLLVELAPSIHERSDDNGYLSNVFCDAASDLGRLWGRLPNRKPADVVEDILTLLDSDEYGTCDDLLSSCRAALGTDGAALLRATLMKRLQALPLPRGGEDYRAIGARNRITRRLQDLADAMDDVAAYIEAVGLGTHPDRFIGDVARRLLDKGRAREALEWLAREPAGAVRFDGASDDLRIEAHEAAGERDTAQALRLKIFHTRLSLPHWRAYQRHLGDYDAIDAEEQALAHIIDFPDRAAALAALLEWPALDEAARLVRTHADTLDGRNYATLRPAAERLSEAHPNEATRLYRRLVEAVLDQALSRSYSYAAKDLKACHALAPMMTDAPGLETHEAFMTRLKTRHRRKLGFWSLVS</sequence>
<feature type="compositionally biased region" description="Low complexity" evidence="1">
    <location>
        <begin position="1"/>
        <end position="23"/>
    </location>
</feature>
<proteinExistence type="predicted"/>
<feature type="region of interest" description="Disordered" evidence="1">
    <location>
        <begin position="1"/>
        <end position="39"/>
    </location>
</feature>
<dbReference type="RefSeq" id="WP_342628328.1">
    <property type="nucleotide sequence ID" value="NZ_CP152276.1"/>
</dbReference>
<protein>
    <submittedName>
        <fullName evidence="2">DUF6880 family protein</fullName>
    </submittedName>
</protein>
<evidence type="ECO:0000313" key="3">
    <source>
        <dbReference type="Proteomes" id="UP001449795"/>
    </source>
</evidence>
<name>A0ABZ3D4H3_9PROT</name>
<organism evidence="2 3">
    <name type="scientific">Nguyenibacter vanlangensis</name>
    <dbReference type="NCBI Taxonomy" id="1216886"/>
    <lineage>
        <taxon>Bacteria</taxon>
        <taxon>Pseudomonadati</taxon>
        <taxon>Pseudomonadota</taxon>
        <taxon>Alphaproteobacteria</taxon>
        <taxon>Acetobacterales</taxon>
        <taxon>Acetobacteraceae</taxon>
        <taxon>Nguyenibacter</taxon>
    </lineage>
</organism>
<evidence type="ECO:0000313" key="2">
    <source>
        <dbReference type="EMBL" id="XAE42667.1"/>
    </source>
</evidence>